<dbReference type="InterPro" id="IPR000813">
    <property type="entry name" value="7Fe_ferredoxin"/>
</dbReference>
<dbReference type="GO" id="GO:0009055">
    <property type="term" value="F:electron transfer activity"/>
    <property type="evidence" value="ECO:0007669"/>
    <property type="project" value="UniProtKB-UniRule"/>
</dbReference>
<proteinExistence type="predicted"/>
<evidence type="ECO:0000256" key="6">
    <source>
        <dbReference type="ARBA" id="ARBA00022723"/>
    </source>
</evidence>
<dbReference type="InterPro" id="IPR017900">
    <property type="entry name" value="4Fe4S_Fe_S_CS"/>
</dbReference>
<dbReference type="PROSITE" id="PS51379">
    <property type="entry name" value="4FE4S_FER_2"/>
    <property type="match status" value="2"/>
</dbReference>
<dbReference type="InterPro" id="IPR050157">
    <property type="entry name" value="PSI_iron-sulfur_center"/>
</dbReference>
<dbReference type="PANTHER" id="PTHR24960:SF79">
    <property type="entry name" value="PHOTOSYSTEM I IRON-SULFUR CENTER"/>
    <property type="match status" value="1"/>
</dbReference>
<keyword evidence="5 10" id="KW-0004">4Fe-4S</keyword>
<evidence type="ECO:0000256" key="8">
    <source>
        <dbReference type="ARBA" id="ARBA00023004"/>
    </source>
</evidence>
<dbReference type="PANTHER" id="PTHR24960">
    <property type="entry name" value="PHOTOSYSTEM I IRON-SULFUR CENTER-RELATED"/>
    <property type="match status" value="1"/>
</dbReference>
<evidence type="ECO:0000256" key="3">
    <source>
        <dbReference type="ARBA" id="ARBA00013529"/>
    </source>
</evidence>
<evidence type="ECO:0000256" key="9">
    <source>
        <dbReference type="ARBA" id="ARBA00023014"/>
    </source>
</evidence>
<dbReference type="PROSITE" id="PS00198">
    <property type="entry name" value="4FE4S_FER_1"/>
    <property type="match status" value="2"/>
</dbReference>
<comment type="cofactor">
    <cofactor evidence="1 10">
        <name>[4Fe-4S] cluster</name>
        <dbReference type="ChEBI" id="CHEBI:49883"/>
    </cofactor>
</comment>
<dbReference type="eggNOG" id="COG1148">
    <property type="taxonomic scope" value="Bacteria"/>
</dbReference>
<evidence type="ECO:0000256" key="10">
    <source>
        <dbReference type="RuleBase" id="RU365098"/>
    </source>
</evidence>
<evidence type="ECO:0000313" key="13">
    <source>
        <dbReference type="Proteomes" id="UP000014155"/>
    </source>
</evidence>
<dbReference type="GO" id="GO:0051539">
    <property type="term" value="F:4 iron, 4 sulfur cluster binding"/>
    <property type="evidence" value="ECO:0007669"/>
    <property type="project" value="UniProtKB-UniRule"/>
</dbReference>
<name>S0FMX8_RUMCE</name>
<accession>S0FMX8</accession>
<reference evidence="12 13" key="1">
    <citation type="journal article" date="2013" name="Genome Announc.">
        <title>Draft Genome Sequence of the Cellulolytic, Mesophilic, Anaerobic Bacterium Clostridium termitidis Strain CT1112 (DSM 5398).</title>
        <authorList>
            <person name="Lal S."/>
            <person name="Ramachandran U."/>
            <person name="Zhang X."/>
            <person name="Munir R."/>
            <person name="Sparling R."/>
            <person name="Levin D.B."/>
        </authorList>
    </citation>
    <scope>NUCLEOTIDE SEQUENCE [LARGE SCALE GENOMIC DNA]</scope>
    <source>
        <strain evidence="12 13">CT1112</strain>
    </source>
</reference>
<evidence type="ECO:0000256" key="4">
    <source>
        <dbReference type="ARBA" id="ARBA00022448"/>
    </source>
</evidence>
<feature type="domain" description="4Fe-4S ferredoxin-type" evidence="11">
    <location>
        <begin position="1"/>
        <end position="29"/>
    </location>
</feature>
<organism evidence="12 13">
    <name type="scientific">Ruminiclostridium cellobioparum subsp. termitidis CT1112</name>
    <dbReference type="NCBI Taxonomy" id="1195236"/>
    <lineage>
        <taxon>Bacteria</taxon>
        <taxon>Bacillati</taxon>
        <taxon>Bacillota</taxon>
        <taxon>Clostridia</taxon>
        <taxon>Eubacteriales</taxon>
        <taxon>Oscillospiraceae</taxon>
        <taxon>Ruminiclostridium</taxon>
    </lineage>
</organism>
<comment type="function">
    <text evidence="2 10">Ferredoxins are iron-sulfur proteins that transfer electrons in a wide variety of metabolic reactions.</text>
</comment>
<keyword evidence="12" id="KW-0830">Ubiquinone</keyword>
<evidence type="ECO:0000259" key="11">
    <source>
        <dbReference type="PROSITE" id="PS51379"/>
    </source>
</evidence>
<keyword evidence="12" id="KW-0456">Lyase</keyword>
<dbReference type="SUPFAM" id="SSF54862">
    <property type="entry name" value="4Fe-4S ferredoxins"/>
    <property type="match status" value="1"/>
</dbReference>
<dbReference type="AlphaFoldDB" id="S0FMX8"/>
<dbReference type="RefSeq" id="WP_004623730.1">
    <property type="nucleotide sequence ID" value="NZ_AORV01000017.1"/>
</dbReference>
<dbReference type="GO" id="GO:0005737">
    <property type="term" value="C:cytoplasm"/>
    <property type="evidence" value="ECO:0007669"/>
    <property type="project" value="TreeGrafter"/>
</dbReference>
<evidence type="ECO:0000256" key="2">
    <source>
        <dbReference type="ARBA" id="ARBA00003532"/>
    </source>
</evidence>
<dbReference type="GO" id="GO:0016829">
    <property type="term" value="F:lyase activity"/>
    <property type="evidence" value="ECO:0007669"/>
    <property type="project" value="UniProtKB-KW"/>
</dbReference>
<dbReference type="PRINTS" id="PR00354">
    <property type="entry name" value="7FE8SFRDOXIN"/>
</dbReference>
<dbReference type="InterPro" id="IPR017896">
    <property type="entry name" value="4Fe4S_Fe-S-bd"/>
</dbReference>
<evidence type="ECO:0000313" key="12">
    <source>
        <dbReference type="EMBL" id="EMS73590.1"/>
    </source>
</evidence>
<keyword evidence="4 10" id="KW-0813">Transport</keyword>
<dbReference type="GO" id="GO:0046872">
    <property type="term" value="F:metal ion binding"/>
    <property type="evidence" value="ECO:0007669"/>
    <property type="project" value="UniProtKB-UniRule"/>
</dbReference>
<feature type="domain" description="4Fe-4S ferredoxin-type" evidence="11">
    <location>
        <begin position="30"/>
        <end position="55"/>
    </location>
</feature>
<dbReference type="STRING" id="1195236.CTER_0378"/>
<keyword evidence="13" id="KW-1185">Reference proteome</keyword>
<dbReference type="Proteomes" id="UP000014155">
    <property type="component" value="Unassembled WGS sequence"/>
</dbReference>
<keyword evidence="8 10" id="KW-0408">Iron</keyword>
<sequence length="55" mass="5729">MAYVISSDCISCGLCETECPVSAISKGNSQYEIGTDTCIDCALCESQCPVSAISK</sequence>
<gene>
    <name evidence="12" type="ORF">CTER_0378</name>
</gene>
<evidence type="ECO:0000256" key="5">
    <source>
        <dbReference type="ARBA" id="ARBA00022485"/>
    </source>
</evidence>
<dbReference type="EMBL" id="AORV01000017">
    <property type="protein sequence ID" value="EMS73590.1"/>
    <property type="molecule type" value="Genomic_DNA"/>
</dbReference>
<comment type="caution">
    <text evidence="12">The sequence shown here is derived from an EMBL/GenBank/DDBJ whole genome shotgun (WGS) entry which is preliminary data.</text>
</comment>
<keyword evidence="7 10" id="KW-0249">Electron transport</keyword>
<dbReference type="Pfam" id="PF14697">
    <property type="entry name" value="Fer4_21"/>
    <property type="match status" value="1"/>
</dbReference>
<evidence type="ECO:0000256" key="1">
    <source>
        <dbReference type="ARBA" id="ARBA00001966"/>
    </source>
</evidence>
<protein>
    <recommendedName>
        <fullName evidence="3 10">Ferredoxin</fullName>
    </recommendedName>
</protein>
<dbReference type="Gene3D" id="3.30.70.20">
    <property type="match status" value="1"/>
</dbReference>
<keyword evidence="6 10" id="KW-0479">Metal-binding</keyword>
<keyword evidence="9 10" id="KW-0411">Iron-sulfur</keyword>
<evidence type="ECO:0000256" key="7">
    <source>
        <dbReference type="ARBA" id="ARBA00022982"/>
    </source>
</evidence>